<evidence type="ECO:0000313" key="2">
    <source>
        <dbReference type="EMBL" id="SDC23747.1"/>
    </source>
</evidence>
<evidence type="ECO:0000313" key="4">
    <source>
        <dbReference type="Proteomes" id="UP000198528"/>
    </source>
</evidence>
<dbReference type="EMBL" id="LT629759">
    <property type="protein sequence ID" value="SDR87191.1"/>
    <property type="molecule type" value="Genomic_DNA"/>
</dbReference>
<dbReference type="Proteomes" id="UP000565613">
    <property type="component" value="Unassembled WGS sequence"/>
</dbReference>
<accession>A0A1H1MK27</accession>
<dbReference type="Proteomes" id="UP000198528">
    <property type="component" value="Unassembled WGS sequence"/>
</dbReference>
<proteinExistence type="predicted"/>
<dbReference type="AlphaFoldDB" id="A0A1H1MK27"/>
<protein>
    <submittedName>
        <fullName evidence="3">Uncharacterized protein</fullName>
    </submittedName>
</protein>
<gene>
    <name evidence="1" type="ORF">HF885_01355</name>
    <name evidence="2" type="ORF">SAMN04487824_10622</name>
    <name evidence="3" type="ORF">SAMN04489857_1468</name>
</gene>
<dbReference type="GeneID" id="78500810"/>
<dbReference type="OrthoDB" id="3186388at2"/>
<evidence type="ECO:0000313" key="1">
    <source>
        <dbReference type="EMBL" id="NMF25092.1"/>
    </source>
</evidence>
<organism evidence="3 5">
    <name type="scientific">Parafannyhessea umbonata</name>
    <dbReference type="NCBI Taxonomy" id="604330"/>
    <lineage>
        <taxon>Bacteria</taxon>
        <taxon>Bacillati</taxon>
        <taxon>Actinomycetota</taxon>
        <taxon>Coriobacteriia</taxon>
        <taxon>Coriobacteriales</taxon>
        <taxon>Atopobiaceae</taxon>
        <taxon>Parafannyhessea</taxon>
    </lineage>
</organism>
<dbReference type="EMBL" id="FMZL01000006">
    <property type="protein sequence ID" value="SDC23747.1"/>
    <property type="molecule type" value="Genomic_DNA"/>
</dbReference>
<name>A0A1H1MK27_9ACTN</name>
<reference evidence="4 5" key="2">
    <citation type="submission" date="2016-10" db="EMBL/GenBank/DDBJ databases">
        <authorList>
            <person name="Varghese N."/>
            <person name="Submissions S."/>
        </authorList>
    </citation>
    <scope>NUCLEOTIDE SEQUENCE [LARGE SCALE GENOMIC DNA]</scope>
    <source>
        <strain evidence="4">DSM 22619</strain>
        <strain evidence="5">DSM 22620</strain>
    </source>
</reference>
<reference evidence="1 6" key="3">
    <citation type="submission" date="2020-04" db="EMBL/GenBank/DDBJ databases">
        <authorList>
            <person name="Hitch T.C.A."/>
            <person name="Wylensek D."/>
            <person name="Clavel T."/>
        </authorList>
    </citation>
    <scope>NUCLEOTIDE SEQUENCE [LARGE SCALE GENOMIC DNA]</scope>
    <source>
        <strain evidence="1 6">105184</strain>
    </source>
</reference>
<evidence type="ECO:0000313" key="6">
    <source>
        <dbReference type="Proteomes" id="UP000565613"/>
    </source>
</evidence>
<reference evidence="3" key="1">
    <citation type="submission" date="2016-10" db="EMBL/GenBank/DDBJ databases">
        <authorList>
            <person name="de Groot N.N."/>
        </authorList>
    </citation>
    <scope>NUCLEOTIDE SEQUENCE [LARGE SCALE GENOMIC DNA]</scope>
    <source>
        <strain evidence="2">DSM 22619</strain>
        <strain evidence="3">DSM 22620</strain>
    </source>
</reference>
<dbReference type="RefSeq" id="WP_090845814.1">
    <property type="nucleotide sequence ID" value="NZ_DBFONV010000034.1"/>
</dbReference>
<evidence type="ECO:0000313" key="5">
    <source>
        <dbReference type="Proteomes" id="UP000199480"/>
    </source>
</evidence>
<sequence length="166" mass="18661">MSLFGKSAKQRLEQSGFTITKTLFEAPRLSMVPSLYMDENHRKWAIVLHGMEPAIHDYEDILDCKVIENEEVDVRKDMSRRDLFESVLENPAAVARANASRGGKYCTRMDVALTVRGTPGQESTIGIPLIGREVLRSSKTYVLLRQGADKLCEDVLRMRDASKVSS</sequence>
<evidence type="ECO:0000313" key="3">
    <source>
        <dbReference type="EMBL" id="SDR87191.1"/>
    </source>
</evidence>
<dbReference type="Proteomes" id="UP000199480">
    <property type="component" value="Chromosome I"/>
</dbReference>
<keyword evidence="4" id="KW-1185">Reference proteome</keyword>
<dbReference type="STRING" id="604330.SAMN04489857_1468"/>
<dbReference type="EMBL" id="JABAGR010000001">
    <property type="protein sequence ID" value="NMF25092.1"/>
    <property type="molecule type" value="Genomic_DNA"/>
</dbReference>